<evidence type="ECO:0000256" key="3">
    <source>
        <dbReference type="ARBA" id="ARBA00022989"/>
    </source>
</evidence>
<dbReference type="PROSITE" id="PS51012">
    <property type="entry name" value="ABC_TM2"/>
    <property type="match status" value="1"/>
</dbReference>
<dbReference type="RefSeq" id="WP_072744797.1">
    <property type="nucleotide sequence ID" value="NZ_FQXR01000011.1"/>
</dbReference>
<comment type="caution">
    <text evidence="5">Lacks conserved residue(s) required for the propagation of feature annotation.</text>
</comment>
<dbReference type="InterPro" id="IPR000412">
    <property type="entry name" value="ABC_2_transport"/>
</dbReference>
<evidence type="ECO:0000256" key="4">
    <source>
        <dbReference type="ARBA" id="ARBA00023136"/>
    </source>
</evidence>
<feature type="transmembrane region" description="Helical" evidence="5">
    <location>
        <begin position="52"/>
        <end position="78"/>
    </location>
</feature>
<dbReference type="STRING" id="1123281.SAMN02745180_02150"/>
<dbReference type="PRINTS" id="PR00164">
    <property type="entry name" value="ABC2TRNSPORT"/>
</dbReference>
<dbReference type="OrthoDB" id="111284at2"/>
<comment type="subcellular location">
    <subcellularLocation>
        <location evidence="5">Cell membrane</location>
        <topology evidence="5">Multi-pass membrane protein</topology>
    </subcellularLocation>
    <subcellularLocation>
        <location evidence="1">Membrane</location>
        <topology evidence="1">Multi-pass membrane protein</topology>
    </subcellularLocation>
</comment>
<organism evidence="7 8">
    <name type="scientific">Sporanaerobacter acetigenes DSM 13106</name>
    <dbReference type="NCBI Taxonomy" id="1123281"/>
    <lineage>
        <taxon>Bacteria</taxon>
        <taxon>Bacillati</taxon>
        <taxon>Bacillota</taxon>
        <taxon>Tissierellia</taxon>
        <taxon>Tissierellales</taxon>
        <taxon>Sporanaerobacteraceae</taxon>
        <taxon>Sporanaerobacter</taxon>
    </lineage>
</organism>
<keyword evidence="5" id="KW-0813">Transport</keyword>
<accession>A0A1M5YF76</accession>
<keyword evidence="4 5" id="KW-0472">Membrane</keyword>
<evidence type="ECO:0000313" key="7">
    <source>
        <dbReference type="EMBL" id="SHI10549.1"/>
    </source>
</evidence>
<protein>
    <recommendedName>
        <fullName evidence="5">Transport permease protein</fullName>
    </recommendedName>
</protein>
<dbReference type="PANTHER" id="PTHR43332:SF2">
    <property type="entry name" value="INNER MEMBRANE TRANSPORT PERMEASE YADH"/>
    <property type="match status" value="1"/>
</dbReference>
<evidence type="ECO:0000256" key="1">
    <source>
        <dbReference type="ARBA" id="ARBA00004141"/>
    </source>
</evidence>
<keyword evidence="5" id="KW-1003">Cell membrane</keyword>
<dbReference type="InterPro" id="IPR013525">
    <property type="entry name" value="ABC2_TM"/>
</dbReference>
<gene>
    <name evidence="7" type="ORF">SAMN02745180_02150</name>
</gene>
<feature type="transmembrane region" description="Helical" evidence="5">
    <location>
        <begin position="98"/>
        <end position="127"/>
    </location>
</feature>
<dbReference type="Proteomes" id="UP000184389">
    <property type="component" value="Unassembled WGS sequence"/>
</dbReference>
<name>A0A1M5YF76_9FIRM</name>
<dbReference type="Pfam" id="PF01061">
    <property type="entry name" value="ABC2_membrane"/>
    <property type="match status" value="1"/>
</dbReference>
<comment type="similarity">
    <text evidence="5">Belongs to the ABC-2 integral membrane protein family.</text>
</comment>
<dbReference type="PIRSF" id="PIRSF006648">
    <property type="entry name" value="DrrB"/>
    <property type="match status" value="1"/>
</dbReference>
<keyword evidence="2 5" id="KW-0812">Transmembrane</keyword>
<feature type="transmembrane region" description="Helical" evidence="5">
    <location>
        <begin position="21"/>
        <end position="40"/>
    </location>
</feature>
<sequence>MEVFAVLWREFIFFKRRFWKITTSAIMTPLLYLIAFGWGLGKDIVIEGATYMHFVMPGIIALSTMNTSFNAVAIRINISKLHEKSFEYYLTSPVNMSLLAFGHILAGAFRGMYAAFLIFLISFIFGIKIHIDFYFVLICFLNSFLFAAFGYGAALSIESHYDMNRFTTYVMTPMSFLCGTFFSLKNLPPVVKETIGILPLSHTSQSLRDIVLKGQFDHKSILALLIYAIGFYFFGVAMSYREMN</sequence>
<dbReference type="InterPro" id="IPR052522">
    <property type="entry name" value="ABC-2_transport_permease"/>
</dbReference>
<dbReference type="InterPro" id="IPR047817">
    <property type="entry name" value="ABC2_TM_bact-type"/>
</dbReference>
<evidence type="ECO:0000256" key="2">
    <source>
        <dbReference type="ARBA" id="ARBA00022692"/>
    </source>
</evidence>
<dbReference type="GO" id="GO:0043190">
    <property type="term" value="C:ATP-binding cassette (ABC) transporter complex"/>
    <property type="evidence" value="ECO:0007669"/>
    <property type="project" value="InterPro"/>
</dbReference>
<dbReference type="PANTHER" id="PTHR43332">
    <property type="entry name" value="INNER MEMBRANE TRANSPORT PERMEASE YADH-RELATED"/>
    <property type="match status" value="1"/>
</dbReference>
<keyword evidence="3 5" id="KW-1133">Transmembrane helix</keyword>
<reference evidence="7 8" key="1">
    <citation type="submission" date="2016-11" db="EMBL/GenBank/DDBJ databases">
        <authorList>
            <person name="Jaros S."/>
            <person name="Januszkiewicz K."/>
            <person name="Wedrychowicz H."/>
        </authorList>
    </citation>
    <scope>NUCLEOTIDE SEQUENCE [LARGE SCALE GENOMIC DNA]</scope>
    <source>
        <strain evidence="7 8">DSM 13106</strain>
    </source>
</reference>
<feature type="transmembrane region" description="Helical" evidence="5">
    <location>
        <begin position="133"/>
        <end position="154"/>
    </location>
</feature>
<proteinExistence type="inferred from homology"/>
<evidence type="ECO:0000313" key="8">
    <source>
        <dbReference type="Proteomes" id="UP000184389"/>
    </source>
</evidence>
<dbReference type="AlphaFoldDB" id="A0A1M5YF76"/>
<dbReference type="GO" id="GO:0140359">
    <property type="term" value="F:ABC-type transporter activity"/>
    <property type="evidence" value="ECO:0007669"/>
    <property type="project" value="InterPro"/>
</dbReference>
<evidence type="ECO:0000259" key="6">
    <source>
        <dbReference type="PROSITE" id="PS51012"/>
    </source>
</evidence>
<feature type="transmembrane region" description="Helical" evidence="5">
    <location>
        <begin position="221"/>
        <end position="240"/>
    </location>
</feature>
<evidence type="ECO:0000256" key="5">
    <source>
        <dbReference type="RuleBase" id="RU361157"/>
    </source>
</evidence>
<keyword evidence="8" id="KW-1185">Reference proteome</keyword>
<feature type="domain" description="ABC transmembrane type-2" evidence="6">
    <location>
        <begin position="20"/>
        <end position="242"/>
    </location>
</feature>
<dbReference type="EMBL" id="FQXR01000011">
    <property type="protein sequence ID" value="SHI10549.1"/>
    <property type="molecule type" value="Genomic_DNA"/>
</dbReference>